<evidence type="ECO:0000313" key="2">
    <source>
        <dbReference type="EMBL" id="AZB20202.1"/>
    </source>
</evidence>
<dbReference type="AlphaFoldDB" id="A0AAD1DY38"/>
<proteinExistence type="predicted"/>
<feature type="compositionally biased region" description="Gly residues" evidence="1">
    <location>
        <begin position="344"/>
        <end position="379"/>
    </location>
</feature>
<evidence type="ECO:0000313" key="3">
    <source>
        <dbReference type="Proteomes" id="UP000269015"/>
    </source>
</evidence>
<accession>A0AAD1DY38</accession>
<name>A0AAD1DY38_CHRID</name>
<dbReference type="RefSeq" id="WP_123861910.1">
    <property type="nucleotide sequence ID" value="NZ_CP033930.1"/>
</dbReference>
<dbReference type="EMBL" id="CP033930">
    <property type="protein sequence ID" value="AZB20202.1"/>
    <property type="molecule type" value="Genomic_DNA"/>
</dbReference>
<evidence type="ECO:0000256" key="1">
    <source>
        <dbReference type="SAM" id="MobiDB-lite"/>
    </source>
</evidence>
<feature type="compositionally biased region" description="Low complexity" evidence="1">
    <location>
        <begin position="245"/>
        <end position="257"/>
    </location>
</feature>
<feature type="region of interest" description="Disordered" evidence="1">
    <location>
        <begin position="243"/>
        <end position="379"/>
    </location>
</feature>
<protein>
    <submittedName>
        <fullName evidence="2">Prolyl-tRNA synthetase</fullName>
    </submittedName>
</protein>
<reference evidence="2 3" key="1">
    <citation type="submission" date="2018-11" db="EMBL/GenBank/DDBJ databases">
        <title>Proposal to divide the Flavobacteriaceae and reorganize its genera based on Amino Acid Identity values calculated from whole genome sequences.</title>
        <authorList>
            <person name="Nicholson A.C."/>
            <person name="Gulvik C.A."/>
            <person name="Whitney A.M."/>
            <person name="Humrighouse B.W."/>
            <person name="Bell M."/>
            <person name="Holmes B."/>
            <person name="Steigerwalt A.G."/>
            <person name="Villarma A."/>
            <person name="Sheth M."/>
            <person name="Batra D."/>
            <person name="Pryor J."/>
            <person name="Bernardet J.-F."/>
            <person name="Hugo C."/>
            <person name="Kampfer P."/>
            <person name="Newman J."/>
            <person name="McQuiston J.R."/>
        </authorList>
    </citation>
    <scope>NUCLEOTIDE SEQUENCE [LARGE SCALE GENOMIC DNA]</scope>
    <source>
        <strain evidence="2 3">H5559</strain>
    </source>
</reference>
<dbReference type="Proteomes" id="UP000269015">
    <property type="component" value="Chromosome"/>
</dbReference>
<dbReference type="PROSITE" id="PS51257">
    <property type="entry name" value="PROKAR_LIPOPROTEIN"/>
    <property type="match status" value="1"/>
</dbReference>
<sequence>MKRNIHKNLLGLLRSKGILAISGGLLLMSCGAQMGGYSETDGVYYDPNKDTLPEGVIINGGGNRVGEYYDYYQDSNIIQNAQTNSREQQNKYNEWGGTDLGWSGNATDSDWGLYAGSQTNYYDNSWGWGSPWGWYGGYSPYWGMNRGWGWGLGMSWGWGGSFGWGWGGSFGWGSPYWGYSPYWGGYYDPFWGGYYGNPYWGYGGGYWGHNYYNRPYHMRSGSTGGFVGNPGIGSAVYRTNTATTGSGFRNGNNNSGGFRDGSSGGFRNGNSGGFRDGNSGGFRQGNSGGFRQGNSGGFRDGNSGGFRQGNSGGFRNSVPQSRPDYNYQQPRNNGGFRSMDSGGFRSGSGFGGGGGGGGFRGGSGGGGGGFRSGGSGGFR</sequence>
<gene>
    <name evidence="2" type="ORF">EG352_21845</name>
</gene>
<organism evidence="2 3">
    <name type="scientific">Chryseobacterium indologenes</name>
    <name type="common">Flavobacterium indologenes</name>
    <dbReference type="NCBI Taxonomy" id="253"/>
    <lineage>
        <taxon>Bacteria</taxon>
        <taxon>Pseudomonadati</taxon>
        <taxon>Bacteroidota</taxon>
        <taxon>Flavobacteriia</taxon>
        <taxon>Flavobacteriales</taxon>
        <taxon>Weeksellaceae</taxon>
        <taxon>Chryseobacterium group</taxon>
        <taxon>Chryseobacterium</taxon>
    </lineage>
</organism>
<feature type="compositionally biased region" description="Gly residues" evidence="1">
    <location>
        <begin position="258"/>
        <end position="312"/>
    </location>
</feature>
<feature type="compositionally biased region" description="Low complexity" evidence="1">
    <location>
        <begin position="334"/>
        <end position="343"/>
    </location>
</feature>